<dbReference type="Pfam" id="PF05050">
    <property type="entry name" value="Methyltransf_21"/>
    <property type="match status" value="1"/>
</dbReference>
<dbReference type="InterPro" id="IPR053202">
    <property type="entry name" value="EGF_Rcpt_Signaling_Reg"/>
</dbReference>
<dbReference type="GO" id="GO:0005886">
    <property type="term" value="C:plasma membrane"/>
    <property type="evidence" value="ECO:0007669"/>
    <property type="project" value="TreeGrafter"/>
</dbReference>
<dbReference type="GO" id="GO:0006888">
    <property type="term" value="P:endoplasmic reticulum to Golgi vesicle-mediated transport"/>
    <property type="evidence" value="ECO:0007669"/>
    <property type="project" value="TreeGrafter"/>
</dbReference>
<dbReference type="EMBL" id="LMZQ01000007">
    <property type="protein sequence ID" value="KRT15831.1"/>
    <property type="molecule type" value="Genomic_DNA"/>
</dbReference>
<evidence type="ECO:0000259" key="1">
    <source>
        <dbReference type="Pfam" id="PF05050"/>
    </source>
</evidence>
<sequence length="291" mass="33770">MLKNLFKKIILRSLGRTRLFFWLAKDATQKEIYSFNIAANTFSKAQEKSLQLNTLANLLKSGNNLSLKYLHNYLENGNNYYSQLGQDCLVDTIFNNKENGFFIEIGVGDGQSLSNSFFLEKNRGWNGILCEPAKQFKESITKTRTAVFSNTPIYSHSNHTVNFSESKNGEFSSIKQRLDENYINNEQQEEYPLKTLSFNDLCRQNNCTKIDYLSVDTEGSEFEILSTINFSEINIGCISVEHNFDYKRYLKIKNLLNSNNFIEIAKDIFVWDSIFVNIDYSYEFDMRLLQS</sequence>
<dbReference type="RefSeq" id="WP_057932662.1">
    <property type="nucleotide sequence ID" value="NZ_LMZQ01000007.1"/>
</dbReference>
<name>A0A0T5VPN1_9SPHI</name>
<dbReference type="Gene3D" id="3.40.50.150">
    <property type="entry name" value="Vaccinia Virus protein VP39"/>
    <property type="match status" value="1"/>
</dbReference>
<gene>
    <name evidence="2" type="ORF">ASU31_12665</name>
</gene>
<dbReference type="AlphaFoldDB" id="A0A0T5VPN1"/>
<dbReference type="GO" id="GO:0005737">
    <property type="term" value="C:cytoplasm"/>
    <property type="evidence" value="ECO:0007669"/>
    <property type="project" value="GOC"/>
</dbReference>
<dbReference type="Proteomes" id="UP000051950">
    <property type="component" value="Unassembled WGS sequence"/>
</dbReference>
<proteinExistence type="predicted"/>
<dbReference type="STRING" id="687842.ASU31_12665"/>
<dbReference type="InterPro" id="IPR029063">
    <property type="entry name" value="SAM-dependent_MTases_sf"/>
</dbReference>
<dbReference type="GO" id="GO:0016197">
    <property type="term" value="P:endosomal transport"/>
    <property type="evidence" value="ECO:0007669"/>
    <property type="project" value="TreeGrafter"/>
</dbReference>
<accession>A0A0T5VPN1</accession>
<protein>
    <recommendedName>
        <fullName evidence="1">Methyltransferase FkbM domain-containing protein</fullName>
    </recommendedName>
</protein>
<dbReference type="PANTHER" id="PTHR34009">
    <property type="entry name" value="PROTEIN STAR"/>
    <property type="match status" value="1"/>
</dbReference>
<feature type="domain" description="Methyltransferase FkbM" evidence="1">
    <location>
        <begin position="105"/>
        <end position="261"/>
    </location>
</feature>
<keyword evidence="3" id="KW-1185">Reference proteome</keyword>
<dbReference type="OrthoDB" id="9801609at2"/>
<organism evidence="2 3">
    <name type="scientific">Pedobacter ginsenosidimutans</name>
    <dbReference type="NCBI Taxonomy" id="687842"/>
    <lineage>
        <taxon>Bacteria</taxon>
        <taxon>Pseudomonadati</taxon>
        <taxon>Bacteroidota</taxon>
        <taxon>Sphingobacteriia</taxon>
        <taxon>Sphingobacteriales</taxon>
        <taxon>Sphingobacteriaceae</taxon>
        <taxon>Pedobacter</taxon>
    </lineage>
</organism>
<evidence type="ECO:0000313" key="3">
    <source>
        <dbReference type="Proteomes" id="UP000051950"/>
    </source>
</evidence>
<dbReference type="SUPFAM" id="SSF53335">
    <property type="entry name" value="S-adenosyl-L-methionine-dependent methyltransferases"/>
    <property type="match status" value="1"/>
</dbReference>
<dbReference type="InterPro" id="IPR006342">
    <property type="entry name" value="FkbM_mtfrase"/>
</dbReference>
<dbReference type="PANTHER" id="PTHR34009:SF2">
    <property type="entry name" value="PROTEIN STAR"/>
    <property type="match status" value="1"/>
</dbReference>
<reference evidence="2 3" key="1">
    <citation type="submission" date="2015-11" db="EMBL/GenBank/DDBJ databases">
        <title>Sequence of Pedobacter ginsenosidimutans.</title>
        <authorList>
            <person name="Carson E."/>
            <person name="Keyser V."/>
            <person name="Newman J."/>
            <person name="Miller J."/>
        </authorList>
    </citation>
    <scope>NUCLEOTIDE SEQUENCE [LARGE SCALE GENOMIC DNA]</scope>
    <source>
        <strain evidence="2 3">KACC 14530</strain>
    </source>
</reference>
<evidence type="ECO:0000313" key="2">
    <source>
        <dbReference type="EMBL" id="KRT15831.1"/>
    </source>
</evidence>
<comment type="caution">
    <text evidence="2">The sequence shown here is derived from an EMBL/GenBank/DDBJ whole genome shotgun (WGS) entry which is preliminary data.</text>
</comment>